<evidence type="ECO:0000256" key="1">
    <source>
        <dbReference type="SAM" id="SignalP"/>
    </source>
</evidence>
<keyword evidence="3" id="KW-1185">Reference proteome</keyword>
<evidence type="ECO:0000313" key="2">
    <source>
        <dbReference type="EMBL" id="KAH3882326.1"/>
    </source>
</evidence>
<feature type="signal peptide" evidence="1">
    <location>
        <begin position="1"/>
        <end position="19"/>
    </location>
</feature>
<reference evidence="2" key="2">
    <citation type="submission" date="2020-11" db="EMBL/GenBank/DDBJ databases">
        <authorList>
            <person name="McCartney M.A."/>
            <person name="Auch B."/>
            <person name="Kono T."/>
            <person name="Mallez S."/>
            <person name="Becker A."/>
            <person name="Gohl D.M."/>
            <person name="Silverstein K.A.T."/>
            <person name="Koren S."/>
            <person name="Bechman K.B."/>
            <person name="Herman A."/>
            <person name="Abrahante J.E."/>
            <person name="Garbe J."/>
        </authorList>
    </citation>
    <scope>NUCLEOTIDE SEQUENCE</scope>
    <source>
        <strain evidence="2">Duluth1</strain>
        <tissue evidence="2">Whole animal</tissue>
    </source>
</reference>
<dbReference type="Proteomes" id="UP000828390">
    <property type="component" value="Unassembled WGS sequence"/>
</dbReference>
<dbReference type="AlphaFoldDB" id="A0A9D4MUX9"/>
<sequence>MLSSFTASLLIAARRSASAMVATSRWRSRIMSVRRSELQQYNRAVGGTLSSIAIPTLYMSHCRVNADHWSGSHPAAIVGGSNFSLCGATGFHGSGAQLLSQPQMLHPGLETANHILLLGTVTAACWNVQRPLIG</sequence>
<comment type="caution">
    <text evidence="2">The sequence shown here is derived from an EMBL/GenBank/DDBJ whole genome shotgun (WGS) entry which is preliminary data.</text>
</comment>
<evidence type="ECO:0008006" key="4">
    <source>
        <dbReference type="Google" id="ProtNLM"/>
    </source>
</evidence>
<feature type="chain" id="PRO_5039371573" description="Secreted protein" evidence="1">
    <location>
        <begin position="20"/>
        <end position="134"/>
    </location>
</feature>
<proteinExistence type="predicted"/>
<dbReference type="EMBL" id="JAIWYP010000001">
    <property type="protein sequence ID" value="KAH3882326.1"/>
    <property type="molecule type" value="Genomic_DNA"/>
</dbReference>
<evidence type="ECO:0000313" key="3">
    <source>
        <dbReference type="Proteomes" id="UP000828390"/>
    </source>
</evidence>
<reference evidence="2" key="1">
    <citation type="journal article" date="2019" name="bioRxiv">
        <title>The Genome of the Zebra Mussel, Dreissena polymorpha: A Resource for Invasive Species Research.</title>
        <authorList>
            <person name="McCartney M.A."/>
            <person name="Auch B."/>
            <person name="Kono T."/>
            <person name="Mallez S."/>
            <person name="Zhang Y."/>
            <person name="Obille A."/>
            <person name="Becker A."/>
            <person name="Abrahante J.E."/>
            <person name="Garbe J."/>
            <person name="Badalamenti J.P."/>
            <person name="Herman A."/>
            <person name="Mangelson H."/>
            <person name="Liachko I."/>
            <person name="Sullivan S."/>
            <person name="Sone E.D."/>
            <person name="Koren S."/>
            <person name="Silverstein K.A.T."/>
            <person name="Beckman K.B."/>
            <person name="Gohl D.M."/>
        </authorList>
    </citation>
    <scope>NUCLEOTIDE SEQUENCE</scope>
    <source>
        <strain evidence="2">Duluth1</strain>
        <tissue evidence="2">Whole animal</tissue>
    </source>
</reference>
<organism evidence="2 3">
    <name type="scientific">Dreissena polymorpha</name>
    <name type="common">Zebra mussel</name>
    <name type="synonym">Mytilus polymorpha</name>
    <dbReference type="NCBI Taxonomy" id="45954"/>
    <lineage>
        <taxon>Eukaryota</taxon>
        <taxon>Metazoa</taxon>
        <taxon>Spiralia</taxon>
        <taxon>Lophotrochozoa</taxon>
        <taxon>Mollusca</taxon>
        <taxon>Bivalvia</taxon>
        <taxon>Autobranchia</taxon>
        <taxon>Heteroconchia</taxon>
        <taxon>Euheterodonta</taxon>
        <taxon>Imparidentia</taxon>
        <taxon>Neoheterodontei</taxon>
        <taxon>Myida</taxon>
        <taxon>Dreissenoidea</taxon>
        <taxon>Dreissenidae</taxon>
        <taxon>Dreissena</taxon>
    </lineage>
</organism>
<protein>
    <recommendedName>
        <fullName evidence="4">Secreted protein</fullName>
    </recommendedName>
</protein>
<name>A0A9D4MUX9_DREPO</name>
<keyword evidence="1" id="KW-0732">Signal</keyword>
<accession>A0A9D4MUX9</accession>
<gene>
    <name evidence="2" type="ORF">DPMN_006261</name>
</gene>